<feature type="compositionally biased region" description="Low complexity" evidence="14">
    <location>
        <begin position="512"/>
        <end position="521"/>
    </location>
</feature>
<keyword evidence="8" id="KW-0156">Chromatin regulator</keyword>
<keyword evidence="11" id="KW-0539">Nucleus</keyword>
<evidence type="ECO:0000256" key="14">
    <source>
        <dbReference type="SAM" id="MobiDB-lite"/>
    </source>
</evidence>
<dbReference type="EC" id="2.1.1.319" evidence="3"/>
<dbReference type="AlphaFoldDB" id="A0A812RDK1"/>
<evidence type="ECO:0000256" key="2">
    <source>
        <dbReference type="ARBA" id="ARBA00004496"/>
    </source>
</evidence>
<accession>A0A812RDK1</accession>
<dbReference type="GO" id="GO:0005634">
    <property type="term" value="C:nucleus"/>
    <property type="evidence" value="ECO:0007669"/>
    <property type="project" value="UniProtKB-SubCell"/>
</dbReference>
<dbReference type="Gene3D" id="3.40.50.150">
    <property type="entry name" value="Vaccinia Virus protein VP39"/>
    <property type="match status" value="1"/>
</dbReference>
<dbReference type="Pfam" id="PF22528">
    <property type="entry name" value="PRMT_C"/>
    <property type="match status" value="1"/>
</dbReference>
<evidence type="ECO:0000256" key="6">
    <source>
        <dbReference type="ARBA" id="ARBA00022679"/>
    </source>
</evidence>
<dbReference type="Proteomes" id="UP000649617">
    <property type="component" value="Unassembled WGS sequence"/>
</dbReference>
<evidence type="ECO:0000256" key="1">
    <source>
        <dbReference type="ARBA" id="ARBA00004123"/>
    </source>
</evidence>
<dbReference type="GO" id="GO:0032259">
    <property type="term" value="P:methylation"/>
    <property type="evidence" value="ECO:0007669"/>
    <property type="project" value="UniProtKB-KW"/>
</dbReference>
<comment type="caution">
    <text evidence="16">The sequence shown here is derived from an EMBL/GenBank/DDBJ whole genome shotgun (WGS) entry which is preliminary data.</text>
</comment>
<evidence type="ECO:0000256" key="7">
    <source>
        <dbReference type="ARBA" id="ARBA00022691"/>
    </source>
</evidence>
<dbReference type="GO" id="GO:0070611">
    <property type="term" value="F:histone H3R2 methyltransferase activity"/>
    <property type="evidence" value="ECO:0007669"/>
    <property type="project" value="TreeGrafter"/>
</dbReference>
<keyword evidence="6 13" id="KW-0808">Transferase</keyword>
<evidence type="ECO:0000256" key="11">
    <source>
        <dbReference type="ARBA" id="ARBA00023242"/>
    </source>
</evidence>
<dbReference type="PROSITE" id="PS51678">
    <property type="entry name" value="SAM_MT_PRMT"/>
    <property type="match status" value="1"/>
</dbReference>
<dbReference type="OrthoDB" id="7848332at2759"/>
<dbReference type="GO" id="GO:0005737">
    <property type="term" value="C:cytoplasm"/>
    <property type="evidence" value="ECO:0007669"/>
    <property type="project" value="UniProtKB-SubCell"/>
</dbReference>
<dbReference type="GO" id="GO:0035242">
    <property type="term" value="F:protein-arginine omega-N asymmetric methyltransferase activity"/>
    <property type="evidence" value="ECO:0007669"/>
    <property type="project" value="UniProtKB-EC"/>
</dbReference>
<evidence type="ECO:0000259" key="15">
    <source>
        <dbReference type="Pfam" id="PF22528"/>
    </source>
</evidence>
<keyword evidence="7 13" id="KW-0949">S-adenosyl-L-methionine</keyword>
<evidence type="ECO:0000256" key="10">
    <source>
        <dbReference type="ARBA" id="ARBA00023163"/>
    </source>
</evidence>
<keyword evidence="4" id="KW-0963">Cytoplasm</keyword>
<evidence type="ECO:0000256" key="8">
    <source>
        <dbReference type="ARBA" id="ARBA00022853"/>
    </source>
</evidence>
<keyword evidence="5 13" id="KW-0489">Methyltransferase</keyword>
<evidence type="ECO:0000256" key="13">
    <source>
        <dbReference type="PROSITE-ProRule" id="PRU01015"/>
    </source>
</evidence>
<comment type="subcellular location">
    <subcellularLocation>
        <location evidence="2">Cytoplasm</location>
    </subcellularLocation>
    <subcellularLocation>
        <location evidence="1">Nucleus</location>
    </subcellularLocation>
</comment>
<organism evidence="16 17">
    <name type="scientific">Symbiodinium pilosum</name>
    <name type="common">Dinoflagellate</name>
    <dbReference type="NCBI Taxonomy" id="2952"/>
    <lineage>
        <taxon>Eukaryota</taxon>
        <taxon>Sar</taxon>
        <taxon>Alveolata</taxon>
        <taxon>Dinophyceae</taxon>
        <taxon>Suessiales</taxon>
        <taxon>Symbiodiniaceae</taxon>
        <taxon>Symbiodinium</taxon>
    </lineage>
</organism>
<reference evidence="16" key="1">
    <citation type="submission" date="2021-02" db="EMBL/GenBank/DDBJ databases">
        <authorList>
            <person name="Dougan E. K."/>
            <person name="Rhodes N."/>
            <person name="Thang M."/>
            <person name="Chan C."/>
        </authorList>
    </citation>
    <scope>NUCLEOTIDE SEQUENCE</scope>
</reference>
<proteinExistence type="predicted"/>
<protein>
    <recommendedName>
        <fullName evidence="3">type I protein arginine methyltransferase</fullName>
        <ecNumber evidence="3">2.1.1.319</ecNumber>
    </recommendedName>
</protein>
<dbReference type="SUPFAM" id="SSF53335">
    <property type="entry name" value="S-adenosyl-L-methionine-dependent methyltransferases"/>
    <property type="match status" value="1"/>
</dbReference>
<dbReference type="CDD" id="cd02440">
    <property type="entry name" value="AdoMet_MTases"/>
    <property type="match status" value="1"/>
</dbReference>
<comment type="catalytic activity">
    <reaction evidence="12">
        <text>L-arginyl-[protein] + 2 S-adenosyl-L-methionine = N(omega),N(omega)-dimethyl-L-arginyl-[protein] + 2 S-adenosyl-L-homocysteine + 2 H(+)</text>
        <dbReference type="Rhea" id="RHEA:48096"/>
        <dbReference type="Rhea" id="RHEA-COMP:10532"/>
        <dbReference type="Rhea" id="RHEA-COMP:11991"/>
        <dbReference type="ChEBI" id="CHEBI:15378"/>
        <dbReference type="ChEBI" id="CHEBI:29965"/>
        <dbReference type="ChEBI" id="CHEBI:57856"/>
        <dbReference type="ChEBI" id="CHEBI:59789"/>
        <dbReference type="ChEBI" id="CHEBI:61897"/>
        <dbReference type="EC" id="2.1.1.319"/>
    </reaction>
</comment>
<dbReference type="PANTHER" id="PTHR11006:SF10">
    <property type="entry name" value="HISTONE-ARGININE METHYLTRANSFERASE CARMER-RELATED"/>
    <property type="match status" value="1"/>
</dbReference>
<name>A0A812RDK1_SYMPI</name>
<keyword evidence="9" id="KW-0805">Transcription regulation</keyword>
<feature type="domain" description="Protein arginine N-methyltransferase" evidence="15">
    <location>
        <begin position="259"/>
        <end position="423"/>
    </location>
</feature>
<evidence type="ECO:0000256" key="5">
    <source>
        <dbReference type="ARBA" id="ARBA00022603"/>
    </source>
</evidence>
<evidence type="ECO:0000256" key="12">
    <source>
        <dbReference type="ARBA" id="ARBA00049086"/>
    </source>
</evidence>
<evidence type="ECO:0000256" key="9">
    <source>
        <dbReference type="ARBA" id="ARBA00023015"/>
    </source>
</evidence>
<keyword evidence="10" id="KW-0804">Transcription</keyword>
<dbReference type="PANTHER" id="PTHR11006">
    <property type="entry name" value="PROTEIN ARGININE N-METHYLTRANSFERASE"/>
    <property type="match status" value="1"/>
</dbReference>
<evidence type="ECO:0000256" key="4">
    <source>
        <dbReference type="ARBA" id="ARBA00022490"/>
    </source>
</evidence>
<feature type="region of interest" description="Disordered" evidence="14">
    <location>
        <begin position="510"/>
        <end position="537"/>
    </location>
</feature>
<keyword evidence="17" id="KW-1185">Reference proteome</keyword>
<sequence length="537" mass="59538">MEGCDVLMVPHRFDAKELRWIPTGEAAVAVRMSREAAKSWRIVVGNQGVPLSEIRSASTLGPNFLVLDLIKQGNVGLRCEDEPALKQFTTELSKRRADYERFEQYEQSSVQSYFQYYAKLSNQQNMLQDSVRTSTYHRAIVENVDDFQGKAVMDLGAGSGILSFFAVQAGAEKVHAVEASSMAEVVRLLSDANPFLTKKVEVISRPVETITTKELDGQVDVLVSEPIGTFLFNERMIESYLCARDRFLKPGGKMFPNVGTICIAPFSDSLLHWEQQNKNGFWKNTNFYGIDLTAAVQRCTREHFRQPIVDYINPDCLVSKCVEKRFDFKTISIESLHSIEIPFDFEISQPCLVHGLAGWFDAFFEGSNQTVVLSTAPTCPGTHWYQIRFLLEVPLAVNAGQHVEGTLKMEANNLQSYYINISMRIQGTNISSSAPCIDLKDPEYRFYTSANSYCPPGTGQNAAQQPAPAPQTQMAYQQAHFAQTQNVLPGQAAFASAQPAWADARSSDVSMHTGAHGAHGAQIGQPMTNGYAGAPHS</sequence>
<dbReference type="InterPro" id="IPR025799">
    <property type="entry name" value="Arg_MeTrfase"/>
</dbReference>
<dbReference type="Gene3D" id="2.70.160.11">
    <property type="entry name" value="Hnrnp arginine n-methyltransferase1"/>
    <property type="match status" value="1"/>
</dbReference>
<gene>
    <name evidence="16" type="primary">Art4</name>
    <name evidence="16" type="ORF">SPIL2461_LOCUS10640</name>
</gene>
<dbReference type="Pfam" id="PF06325">
    <property type="entry name" value="PrmA"/>
    <property type="match status" value="1"/>
</dbReference>
<dbReference type="InterPro" id="IPR029063">
    <property type="entry name" value="SAM-dependent_MTases_sf"/>
</dbReference>
<dbReference type="InterPro" id="IPR055135">
    <property type="entry name" value="PRMT_dom"/>
</dbReference>
<evidence type="ECO:0000256" key="3">
    <source>
        <dbReference type="ARBA" id="ARBA00011925"/>
    </source>
</evidence>
<evidence type="ECO:0000313" key="17">
    <source>
        <dbReference type="Proteomes" id="UP000649617"/>
    </source>
</evidence>
<dbReference type="EMBL" id="CAJNIZ010020080">
    <property type="protein sequence ID" value="CAE7435993.1"/>
    <property type="molecule type" value="Genomic_DNA"/>
</dbReference>
<evidence type="ECO:0000313" key="16">
    <source>
        <dbReference type="EMBL" id="CAE7435993.1"/>
    </source>
</evidence>